<proteinExistence type="predicted"/>
<keyword evidence="2" id="KW-1185">Reference proteome</keyword>
<dbReference type="AlphaFoldDB" id="A0A2P8EUV7"/>
<name>A0A2P8EUV7_9GAMM</name>
<dbReference type="RefSeq" id="WP_170069316.1">
    <property type="nucleotide sequence ID" value="NZ_PYGI01000013.1"/>
</dbReference>
<dbReference type="EMBL" id="PYGI01000013">
    <property type="protein sequence ID" value="PSL13257.1"/>
    <property type="molecule type" value="Genomic_DNA"/>
</dbReference>
<organism evidence="1 2">
    <name type="scientific">Marinobacterium halophilum</name>
    <dbReference type="NCBI Taxonomy" id="267374"/>
    <lineage>
        <taxon>Bacteria</taxon>
        <taxon>Pseudomonadati</taxon>
        <taxon>Pseudomonadota</taxon>
        <taxon>Gammaproteobacteria</taxon>
        <taxon>Oceanospirillales</taxon>
        <taxon>Oceanospirillaceae</taxon>
        <taxon>Marinobacterium</taxon>
    </lineage>
</organism>
<evidence type="ECO:0000313" key="1">
    <source>
        <dbReference type="EMBL" id="PSL13257.1"/>
    </source>
</evidence>
<dbReference type="Proteomes" id="UP000242133">
    <property type="component" value="Unassembled WGS sequence"/>
</dbReference>
<evidence type="ECO:0000313" key="2">
    <source>
        <dbReference type="Proteomes" id="UP000242133"/>
    </source>
</evidence>
<reference evidence="1 2" key="1">
    <citation type="submission" date="2018-03" db="EMBL/GenBank/DDBJ databases">
        <title>Genomic Encyclopedia of Archaeal and Bacterial Type Strains, Phase II (KMG-II): from individual species to whole genera.</title>
        <authorList>
            <person name="Goeker M."/>
        </authorList>
    </citation>
    <scope>NUCLEOTIDE SEQUENCE [LARGE SCALE GENOMIC DNA]</scope>
    <source>
        <strain evidence="1 2">DSM 17586</strain>
    </source>
</reference>
<gene>
    <name evidence="1" type="ORF">CLV44_11395</name>
</gene>
<comment type="caution">
    <text evidence="1">The sequence shown here is derived from an EMBL/GenBank/DDBJ whole genome shotgun (WGS) entry which is preliminary data.</text>
</comment>
<protein>
    <submittedName>
        <fullName evidence="1">Uncharacterized protein</fullName>
    </submittedName>
</protein>
<accession>A0A2P8EUV7</accession>
<sequence length="45" mass="5024">MLSTLLAVSLLTAATLGAAWLLSRQTRTQHVPVPVRIDQPTRQRR</sequence>